<proteinExistence type="predicted"/>
<evidence type="ECO:0000256" key="4">
    <source>
        <dbReference type="ARBA" id="ARBA00022475"/>
    </source>
</evidence>
<dbReference type="SUPFAM" id="SSF55874">
    <property type="entry name" value="ATPase domain of HSP90 chaperone/DNA topoisomerase II/histidine kinase"/>
    <property type="match status" value="1"/>
</dbReference>
<keyword evidence="8" id="KW-0547">Nucleotide-binding</keyword>
<keyword evidence="4" id="KW-1003">Cell membrane</keyword>
<comment type="caution">
    <text evidence="17">The sequence shown here is derived from an EMBL/GenBank/DDBJ whole genome shotgun (WGS) entry which is preliminary data.</text>
</comment>
<dbReference type="SMART" id="SM00086">
    <property type="entry name" value="PAC"/>
    <property type="match status" value="2"/>
</dbReference>
<evidence type="ECO:0000256" key="12">
    <source>
        <dbReference type="ARBA" id="ARBA00023012"/>
    </source>
</evidence>
<organism evidence="17 18">
    <name type="scientific">Prosthecochloris marina</name>
    <dbReference type="NCBI Taxonomy" id="2017681"/>
    <lineage>
        <taxon>Bacteria</taxon>
        <taxon>Pseudomonadati</taxon>
        <taxon>Chlorobiota</taxon>
        <taxon>Chlorobiia</taxon>
        <taxon>Chlorobiales</taxon>
        <taxon>Chlorobiaceae</taxon>
        <taxon>Prosthecochloris</taxon>
    </lineage>
</organism>
<dbReference type="PROSITE" id="PS50112">
    <property type="entry name" value="PAS"/>
    <property type="match status" value="2"/>
</dbReference>
<gene>
    <name evidence="17" type="ORF">CR164_01250</name>
</gene>
<comment type="catalytic activity">
    <reaction evidence="1">
        <text>ATP + protein L-histidine = ADP + protein N-phospho-L-histidine.</text>
        <dbReference type="EC" id="2.7.13.3"/>
    </reaction>
</comment>
<protein>
    <recommendedName>
        <fullName evidence="3">histidine kinase</fullName>
        <ecNumber evidence="3">2.7.13.3</ecNumber>
    </recommendedName>
</protein>
<evidence type="ECO:0000256" key="2">
    <source>
        <dbReference type="ARBA" id="ARBA00004651"/>
    </source>
</evidence>
<dbReference type="InterPro" id="IPR048760">
    <property type="entry name" value="VP0354-like_sensor_dom"/>
</dbReference>
<dbReference type="InterPro" id="IPR000700">
    <property type="entry name" value="PAS-assoc_C"/>
</dbReference>
<keyword evidence="10" id="KW-0067">ATP-binding</keyword>
<dbReference type="Pfam" id="PF21623">
    <property type="entry name" value="HK_sensor_dom_bact"/>
    <property type="match status" value="1"/>
</dbReference>
<accession>A0A317TBR2</accession>
<dbReference type="CDD" id="cd18773">
    <property type="entry name" value="PDC1_HK_sensor"/>
    <property type="match status" value="1"/>
</dbReference>
<dbReference type="RefSeq" id="WP_110022097.1">
    <property type="nucleotide sequence ID" value="NZ_PDNZ01000001.1"/>
</dbReference>
<dbReference type="InterPro" id="IPR035965">
    <property type="entry name" value="PAS-like_dom_sf"/>
</dbReference>
<dbReference type="Pfam" id="PF02518">
    <property type="entry name" value="HATPase_c"/>
    <property type="match status" value="1"/>
</dbReference>
<dbReference type="GO" id="GO:0005524">
    <property type="term" value="F:ATP binding"/>
    <property type="evidence" value="ECO:0007669"/>
    <property type="project" value="UniProtKB-KW"/>
</dbReference>
<feature type="transmembrane region" description="Helical" evidence="13">
    <location>
        <begin position="52"/>
        <end position="75"/>
    </location>
</feature>
<evidence type="ECO:0000256" key="3">
    <source>
        <dbReference type="ARBA" id="ARBA00012438"/>
    </source>
</evidence>
<dbReference type="NCBIfam" id="TIGR00229">
    <property type="entry name" value="sensory_box"/>
    <property type="match status" value="3"/>
</dbReference>
<feature type="domain" description="PAC" evidence="16">
    <location>
        <begin position="729"/>
        <end position="781"/>
    </location>
</feature>
<dbReference type="CDD" id="cd00130">
    <property type="entry name" value="PAS"/>
    <property type="match status" value="3"/>
</dbReference>
<keyword evidence="7 13" id="KW-0812">Transmembrane</keyword>
<dbReference type="Gene3D" id="3.30.565.10">
    <property type="entry name" value="Histidine kinase-like ATPase, C-terminal domain"/>
    <property type="match status" value="1"/>
</dbReference>
<dbReference type="InterPro" id="IPR001610">
    <property type="entry name" value="PAC"/>
</dbReference>
<keyword evidence="9" id="KW-0418">Kinase</keyword>
<dbReference type="GO" id="GO:0005886">
    <property type="term" value="C:plasma membrane"/>
    <property type="evidence" value="ECO:0007669"/>
    <property type="project" value="UniProtKB-SubCell"/>
</dbReference>
<evidence type="ECO:0000313" key="18">
    <source>
        <dbReference type="Proteomes" id="UP000246278"/>
    </source>
</evidence>
<dbReference type="Pfam" id="PF13426">
    <property type="entry name" value="PAS_9"/>
    <property type="match status" value="1"/>
</dbReference>
<dbReference type="PANTHER" id="PTHR43065">
    <property type="entry name" value="SENSOR HISTIDINE KINASE"/>
    <property type="match status" value="1"/>
</dbReference>
<name>A0A317TBR2_9CHLB</name>
<evidence type="ECO:0000259" key="16">
    <source>
        <dbReference type="PROSITE" id="PS50113"/>
    </source>
</evidence>
<reference evidence="18" key="1">
    <citation type="submission" date="2017-10" db="EMBL/GenBank/DDBJ databases">
        <authorList>
            <person name="Gaisin V.A."/>
            <person name="Rysina M.S."/>
            <person name="Grouzdev D.S."/>
        </authorList>
    </citation>
    <scope>NUCLEOTIDE SEQUENCE [LARGE SCALE GENOMIC DNA]</scope>
    <source>
        <strain evidence="18">V1</strain>
    </source>
</reference>
<keyword evidence="12" id="KW-0902">Two-component regulatory system</keyword>
<dbReference type="SUPFAM" id="SSF103190">
    <property type="entry name" value="Sensory domain-like"/>
    <property type="match status" value="2"/>
</dbReference>
<keyword evidence="11 13" id="KW-1133">Transmembrane helix</keyword>
<dbReference type="SMART" id="SM00388">
    <property type="entry name" value="HisKA"/>
    <property type="match status" value="1"/>
</dbReference>
<keyword evidence="18" id="KW-1185">Reference proteome</keyword>
<dbReference type="PANTHER" id="PTHR43065:SF46">
    <property type="entry name" value="C4-DICARBOXYLATE TRANSPORT SENSOR PROTEIN DCTB"/>
    <property type="match status" value="1"/>
</dbReference>
<dbReference type="GO" id="GO:0000155">
    <property type="term" value="F:phosphorelay sensor kinase activity"/>
    <property type="evidence" value="ECO:0007669"/>
    <property type="project" value="InterPro"/>
</dbReference>
<evidence type="ECO:0000256" key="11">
    <source>
        <dbReference type="ARBA" id="ARBA00022989"/>
    </source>
</evidence>
<sequence length="1040" mass="118600">MRKPNELHGKRSGGKVHHLGFPRVKKYLTKNNGLTPEAMKTILPKELKRPRVLLQSALIFLPIMAVIVWMSIYIYRNDLSRNMKEIRNASEKNMLDKERCLADKIEDTIQDLHFIASLPEVPDALENFHGTAAERLKKTLTSLSNAKTTYDQIRFLDDSGKEVIRINYDPLKKARAVKESQLQEKKHRYYFTAIQTLKGNDVYISPFDLNVEHRNIEQPNKPTLRFARSVFDSRGKKRGFAIINLLGKPLVESLGFHLSTRHNELMLLNDEGFYLAGAPDDNNWGFMFPGTEKAITFATHFPDEWARIIDAENSQFHTKSGLFSFKKIHPLPKSALIDSGIFHWYMVSFIPANKLKAILPVKLDYVTLPLFTGLILFAGTLLLTIRIERSLQSRKNLEKLAAEIQAFYDHTPTLITICSPEGKYLMVNKATAEFFKMPKEKIIGKNLADLLPPELVKVFLKRIEKVTATNVPIMARDHIHINNHEQFFHSVLFPIRFENAPPSMFGVSSIDITNQVRYQNVLKENEARFRSLFEGSPDAIFLADASSGIITGANEKASILTGFAKEKLIGRHIASLHPENQQKTVAESFSEHETEPWKFRTSTPIESAVQHKDGHTIPVEIIRHKMKLDKRNVIYSIFRDITTRKKTESELLEKTVMLETVSGSVPAYIFMKDKDLYYTFINRYALKQHNIFPPEQMIGKTDYDIFPKGIANTYRFNDKKVLETKQPIINMEEEMILPDGTIIPVLTNKFPLFNKQGETEGIIGISIDLSEQKKAEEQKRKLEHQLHNSHKLETLGTLSGGIAHDFNNILTPIIGFTEIAIHNLPPESDAVQDLHAVLKAAKQAKRLVQQILTFSRQKPQNLLPQKLQPLIKESLDFLIHSIPTTVKIEKLIEEFDDMIMCDASQIQQIIMNLCTNAWQAMETEPRILTVVLKKTIIEKFMASSHKNLKENQQYAVITVKDTGKGMAKDEIDKMFDPFYTTKEVGKGTGLGLSVVYGIVQGHNGEITVESKKDKGTSISVFLPLMKEWQKSTDNEADFDR</sequence>
<feature type="domain" description="PAS" evidence="15">
    <location>
        <begin position="400"/>
        <end position="470"/>
    </location>
</feature>
<dbReference type="EC" id="2.7.13.3" evidence="3"/>
<dbReference type="InterPro" id="IPR013656">
    <property type="entry name" value="PAS_4"/>
</dbReference>
<dbReference type="OrthoDB" id="9804645at2"/>
<dbReference type="PROSITE" id="PS50109">
    <property type="entry name" value="HIS_KIN"/>
    <property type="match status" value="1"/>
</dbReference>
<evidence type="ECO:0000313" key="17">
    <source>
        <dbReference type="EMBL" id="PWW83216.1"/>
    </source>
</evidence>
<dbReference type="Gene3D" id="1.10.287.130">
    <property type="match status" value="1"/>
</dbReference>
<evidence type="ECO:0000256" key="13">
    <source>
        <dbReference type="SAM" id="Phobius"/>
    </source>
</evidence>
<feature type="domain" description="Histidine kinase" evidence="14">
    <location>
        <begin position="801"/>
        <end position="1026"/>
    </location>
</feature>
<feature type="transmembrane region" description="Helical" evidence="13">
    <location>
        <begin position="365"/>
        <end position="385"/>
    </location>
</feature>
<dbReference type="SMART" id="SM00091">
    <property type="entry name" value="PAS"/>
    <property type="match status" value="3"/>
</dbReference>
<evidence type="ECO:0000256" key="1">
    <source>
        <dbReference type="ARBA" id="ARBA00000085"/>
    </source>
</evidence>
<feature type="domain" description="PAS" evidence="15">
    <location>
        <begin position="525"/>
        <end position="582"/>
    </location>
</feature>
<dbReference type="SMART" id="SM00387">
    <property type="entry name" value="HATPase_c"/>
    <property type="match status" value="1"/>
</dbReference>
<dbReference type="PROSITE" id="PS50113">
    <property type="entry name" value="PAC"/>
    <property type="match status" value="1"/>
</dbReference>
<dbReference type="InterPro" id="IPR003594">
    <property type="entry name" value="HATPase_dom"/>
</dbReference>
<dbReference type="CDD" id="cd00082">
    <property type="entry name" value="HisKA"/>
    <property type="match status" value="1"/>
</dbReference>
<dbReference type="PRINTS" id="PR00344">
    <property type="entry name" value="BCTRLSENSOR"/>
</dbReference>
<keyword evidence="13" id="KW-0472">Membrane</keyword>
<dbReference type="InterPro" id="IPR003661">
    <property type="entry name" value="HisK_dim/P_dom"/>
</dbReference>
<keyword evidence="6" id="KW-0808">Transferase</keyword>
<dbReference type="InterPro" id="IPR029151">
    <property type="entry name" value="Sensor-like_sf"/>
</dbReference>
<evidence type="ECO:0000259" key="15">
    <source>
        <dbReference type="PROSITE" id="PS50112"/>
    </source>
</evidence>
<dbReference type="EMBL" id="PDNZ01000001">
    <property type="protein sequence ID" value="PWW83216.1"/>
    <property type="molecule type" value="Genomic_DNA"/>
</dbReference>
<evidence type="ECO:0000259" key="14">
    <source>
        <dbReference type="PROSITE" id="PS50109"/>
    </source>
</evidence>
<dbReference type="InterPro" id="IPR004358">
    <property type="entry name" value="Sig_transdc_His_kin-like_C"/>
</dbReference>
<dbReference type="Gene3D" id="3.30.450.20">
    <property type="entry name" value="PAS domain"/>
    <property type="match status" value="5"/>
</dbReference>
<dbReference type="Pfam" id="PF08448">
    <property type="entry name" value="PAS_4"/>
    <property type="match status" value="2"/>
</dbReference>
<dbReference type="InterPro" id="IPR036890">
    <property type="entry name" value="HATPase_C_sf"/>
</dbReference>
<dbReference type="SUPFAM" id="SSF55785">
    <property type="entry name" value="PYP-like sensor domain (PAS domain)"/>
    <property type="match status" value="3"/>
</dbReference>
<evidence type="ECO:0000256" key="6">
    <source>
        <dbReference type="ARBA" id="ARBA00022679"/>
    </source>
</evidence>
<evidence type="ECO:0000256" key="5">
    <source>
        <dbReference type="ARBA" id="ARBA00022553"/>
    </source>
</evidence>
<dbReference type="Proteomes" id="UP000246278">
    <property type="component" value="Unassembled WGS sequence"/>
</dbReference>
<evidence type="ECO:0000256" key="7">
    <source>
        <dbReference type="ARBA" id="ARBA00022692"/>
    </source>
</evidence>
<dbReference type="InterPro" id="IPR000014">
    <property type="entry name" value="PAS"/>
</dbReference>
<dbReference type="SUPFAM" id="SSF47384">
    <property type="entry name" value="Homodimeric domain of signal transducing histidine kinase"/>
    <property type="match status" value="1"/>
</dbReference>
<evidence type="ECO:0000256" key="10">
    <source>
        <dbReference type="ARBA" id="ARBA00022840"/>
    </source>
</evidence>
<dbReference type="Pfam" id="PF00512">
    <property type="entry name" value="HisKA"/>
    <property type="match status" value="1"/>
</dbReference>
<dbReference type="AlphaFoldDB" id="A0A317TBR2"/>
<keyword evidence="5" id="KW-0597">Phosphoprotein</keyword>
<comment type="subcellular location">
    <subcellularLocation>
        <location evidence="2">Cell membrane</location>
        <topology evidence="2">Multi-pass membrane protein</topology>
    </subcellularLocation>
</comment>
<dbReference type="InterPro" id="IPR005467">
    <property type="entry name" value="His_kinase_dom"/>
</dbReference>
<dbReference type="InterPro" id="IPR036097">
    <property type="entry name" value="HisK_dim/P_sf"/>
</dbReference>
<evidence type="ECO:0000256" key="8">
    <source>
        <dbReference type="ARBA" id="ARBA00022741"/>
    </source>
</evidence>
<evidence type="ECO:0000256" key="9">
    <source>
        <dbReference type="ARBA" id="ARBA00022777"/>
    </source>
</evidence>